<feature type="domain" description="TNase-like" evidence="8">
    <location>
        <begin position="319"/>
        <end position="474"/>
    </location>
</feature>
<name>A0A482WL64_LAOST</name>
<feature type="compositionally biased region" description="Polar residues" evidence="6">
    <location>
        <begin position="459"/>
        <end position="468"/>
    </location>
</feature>
<comment type="caution">
    <text evidence="9">The sequence shown here is derived from an EMBL/GenBank/DDBJ whole genome shotgun (WGS) entry which is preliminary data.</text>
</comment>
<proteinExistence type="predicted"/>
<dbReference type="EMBL" id="QKKF02032145">
    <property type="protein sequence ID" value="RZF34285.1"/>
    <property type="molecule type" value="Genomic_DNA"/>
</dbReference>
<dbReference type="PIRSF" id="PIRSF017179">
    <property type="entry name" value="RISC-Tudor-SN"/>
    <property type="match status" value="1"/>
</dbReference>
<dbReference type="CDD" id="cd20433">
    <property type="entry name" value="Tudor_TDRD11"/>
    <property type="match status" value="1"/>
</dbReference>
<evidence type="ECO:0000259" key="8">
    <source>
        <dbReference type="PROSITE" id="PS50830"/>
    </source>
</evidence>
<dbReference type="GO" id="GO:0004518">
    <property type="term" value="F:nuclease activity"/>
    <property type="evidence" value="ECO:0007669"/>
    <property type="project" value="TreeGrafter"/>
</dbReference>
<dbReference type="PROSITE" id="PS50304">
    <property type="entry name" value="TUDOR"/>
    <property type="match status" value="1"/>
</dbReference>
<protein>
    <recommendedName>
        <fullName evidence="2">Staphylococcal nuclease domain-containing protein 1</fullName>
    </recommendedName>
</protein>
<dbReference type="SUPFAM" id="SSF63748">
    <property type="entry name" value="Tudor/PWWP/MBT"/>
    <property type="match status" value="1"/>
</dbReference>
<dbReference type="GO" id="GO:0005634">
    <property type="term" value="C:nucleus"/>
    <property type="evidence" value="ECO:0007669"/>
    <property type="project" value="TreeGrafter"/>
</dbReference>
<dbReference type="Gene3D" id="2.40.50.90">
    <property type="match status" value="5"/>
</dbReference>
<dbReference type="STRING" id="195883.A0A482WL64"/>
<dbReference type="FunFam" id="2.40.50.90:FF:000002">
    <property type="entry name" value="Staphylococcal nuclease domain-containing protein"/>
    <property type="match status" value="1"/>
</dbReference>
<dbReference type="Proteomes" id="UP000291343">
    <property type="component" value="Unassembled WGS sequence"/>
</dbReference>
<dbReference type="InterPro" id="IPR002999">
    <property type="entry name" value="Tudor"/>
</dbReference>
<organism evidence="9 10">
    <name type="scientific">Laodelphax striatellus</name>
    <name type="common">Small brown planthopper</name>
    <name type="synonym">Delphax striatella</name>
    <dbReference type="NCBI Taxonomy" id="195883"/>
    <lineage>
        <taxon>Eukaryota</taxon>
        <taxon>Metazoa</taxon>
        <taxon>Ecdysozoa</taxon>
        <taxon>Arthropoda</taxon>
        <taxon>Hexapoda</taxon>
        <taxon>Insecta</taxon>
        <taxon>Pterygota</taxon>
        <taxon>Neoptera</taxon>
        <taxon>Paraneoptera</taxon>
        <taxon>Hemiptera</taxon>
        <taxon>Auchenorrhyncha</taxon>
        <taxon>Fulgoroidea</taxon>
        <taxon>Delphacidae</taxon>
        <taxon>Criomorphinae</taxon>
        <taxon>Laodelphax</taxon>
    </lineage>
</organism>
<sequence length="894" mass="100880">MNQPEPTVKQVLSGDSIIIRGKPSGKPPPETTINFSNISAPKLAKRPPGNTGEDSSKDEPWAWEAREFLRKRLVGKRIGSDVTYVTEKVNEREYHVVYIGKDSSGECLNKLLVKEGLVSLRSSAPPAYKELEEQAKTAGKGKFSKSTPLVREVKWVPTPASMQQLVDHFQRKPIKTVIENVRDGSTVRCFVTMDDKTYHVTLLIAGIRCPGFRPEGESDPPPFAHEAKYFVEIRLLQMDVEITLDAVQNNNIIGNVYHPKGNIAERLVEEGYAKCFDHTIQYTKNIEELRKLEKQAKNKGLRLWKNWQPSGPTIADADKGFTGTVIEIINGDGMKVKLANGTTKKIFLSSIRPPRMPEGENKDGTVPAAAKKSIRPLYDIPWMFEAREFLRKKLIRKKVNVTVDYIQPARDDLPAKTCCTVMVGQTNVAEALVSKGLATVIKNRQDDDQRSSQWDKLNAAQSKAQKSLNGMHGKREDFPVHRVNDHSVDSTRAKAILPHIRRGNARIEGLVEYVASGSRLRLFLPKDSCLITLLLAGVTCPRAPRQTAAAGESAVGLNEDPFGQEALDFTREKVLQREVEFSIESLDKAGNFIGWLWYDNINLSVALVQEGLCKIHPFSAGKSLQHYHALMDAEKHAKENRLNIWKDYKEEEETVQPQEEEVERKVNHQKVVVIEVTDSLHIYVQLDEHTAKLEAMLEKMRKELQFALTGAYTPKKGDLCAAKFRGDGQWYRARVEKVAGGGRAKVFYVDYGNRDEVDSKECAALPAGFDTDKPYAHDYALAYVKMVNDIDYQELTLDALREDLLNGVFLLNVEYRVNGIPHVTLVDPATQTDMVKNLVEQGYLLIDKRREKRLQQVVQDYIAAEEKARKAHKVIWEHGDITEDDDREFGMGRK</sequence>
<evidence type="ECO:0000313" key="9">
    <source>
        <dbReference type="EMBL" id="RZF34285.1"/>
    </source>
</evidence>
<dbReference type="GO" id="GO:0003723">
    <property type="term" value="F:RNA binding"/>
    <property type="evidence" value="ECO:0007669"/>
    <property type="project" value="UniProtKB-UniRule"/>
</dbReference>
<dbReference type="PROSITE" id="PS50830">
    <property type="entry name" value="TNASE_3"/>
    <property type="match status" value="4"/>
</dbReference>
<dbReference type="GO" id="GO:0006402">
    <property type="term" value="P:mRNA catabolic process"/>
    <property type="evidence" value="ECO:0007669"/>
    <property type="project" value="UniProtKB-UniRule"/>
</dbReference>
<dbReference type="Gene3D" id="2.30.30.140">
    <property type="match status" value="1"/>
</dbReference>
<dbReference type="InterPro" id="IPR035437">
    <property type="entry name" value="SNase_OB-fold_sf"/>
</dbReference>
<feature type="domain" description="TNase-like" evidence="8">
    <location>
        <begin position="2"/>
        <end position="145"/>
    </location>
</feature>
<feature type="domain" description="Tudor" evidence="7">
    <location>
        <begin position="713"/>
        <end position="772"/>
    </location>
</feature>
<evidence type="ECO:0000313" key="10">
    <source>
        <dbReference type="Proteomes" id="UP000291343"/>
    </source>
</evidence>
<comment type="subcellular location">
    <subcellularLocation>
        <location evidence="1 5">Cytoplasm</location>
    </subcellularLocation>
</comment>
<dbReference type="SMART" id="SM00318">
    <property type="entry name" value="SNc"/>
    <property type="match status" value="4"/>
</dbReference>
<dbReference type="InterPro" id="IPR047386">
    <property type="entry name" value="Tudor_TDRD11"/>
</dbReference>
<dbReference type="FunFam" id="2.40.50.90:FF:000001">
    <property type="entry name" value="Staphylococcal nuclease domain-containing protein"/>
    <property type="match status" value="1"/>
</dbReference>
<evidence type="ECO:0000256" key="6">
    <source>
        <dbReference type="SAM" id="MobiDB-lite"/>
    </source>
</evidence>
<dbReference type="SUPFAM" id="SSF50199">
    <property type="entry name" value="Staphylococcal nuclease"/>
    <property type="match status" value="5"/>
</dbReference>
<dbReference type="OrthoDB" id="10023235at2759"/>
<dbReference type="InterPro" id="IPR016685">
    <property type="entry name" value="Silence_cplx_Nase-comp_TudorSN"/>
</dbReference>
<dbReference type="FunFam" id="2.30.30.140:FF:000018">
    <property type="entry name" value="Serine/threonine-protein kinase 31"/>
    <property type="match status" value="1"/>
</dbReference>
<evidence type="ECO:0000256" key="5">
    <source>
        <dbReference type="PIRNR" id="PIRNR017179"/>
    </source>
</evidence>
<dbReference type="FunCoup" id="A0A482WL64">
    <property type="interactions" value="2114"/>
</dbReference>
<dbReference type="GO" id="GO:0005829">
    <property type="term" value="C:cytosol"/>
    <property type="evidence" value="ECO:0007669"/>
    <property type="project" value="UniProtKB-UniRule"/>
</dbReference>
<dbReference type="Pfam" id="PF00567">
    <property type="entry name" value="TUDOR"/>
    <property type="match status" value="1"/>
</dbReference>
<dbReference type="Pfam" id="PF00565">
    <property type="entry name" value="SNase"/>
    <property type="match status" value="4"/>
</dbReference>
<dbReference type="GO" id="GO:0031047">
    <property type="term" value="P:regulatory ncRNA-mediated gene silencing"/>
    <property type="evidence" value="ECO:0007669"/>
    <property type="project" value="UniProtKB-UniRule"/>
</dbReference>
<gene>
    <name evidence="9" type="ORF">LSTR_LSTR013442</name>
</gene>
<evidence type="ECO:0000256" key="4">
    <source>
        <dbReference type="ARBA" id="ARBA00022737"/>
    </source>
</evidence>
<dbReference type="CDD" id="cd00175">
    <property type="entry name" value="SNc"/>
    <property type="match status" value="1"/>
</dbReference>
<dbReference type="SMART" id="SM00333">
    <property type="entry name" value="TUDOR"/>
    <property type="match status" value="1"/>
</dbReference>
<evidence type="ECO:0000259" key="7">
    <source>
        <dbReference type="PROSITE" id="PS50304"/>
    </source>
</evidence>
<dbReference type="PANTHER" id="PTHR12302">
    <property type="entry name" value="EBNA2 BINDING PROTEIN P100"/>
    <property type="match status" value="1"/>
</dbReference>
<dbReference type="AlphaFoldDB" id="A0A482WL64"/>
<feature type="domain" description="TNase-like" evidence="8">
    <location>
        <begin position="172"/>
        <end position="306"/>
    </location>
</feature>
<accession>A0A482WL64</accession>
<dbReference type="PANTHER" id="PTHR12302:SF2">
    <property type="entry name" value="STAPHYLOCOCCAL NUCLEASE DOMAIN-CONTAINING PROTEIN 1"/>
    <property type="match status" value="1"/>
</dbReference>
<feature type="region of interest" description="Disordered" evidence="6">
    <location>
        <begin position="1"/>
        <end position="59"/>
    </location>
</feature>
<evidence type="ECO:0000256" key="3">
    <source>
        <dbReference type="ARBA" id="ARBA00022490"/>
    </source>
</evidence>
<dbReference type="SMR" id="A0A482WL64"/>
<evidence type="ECO:0000256" key="1">
    <source>
        <dbReference type="ARBA" id="ARBA00004496"/>
    </source>
</evidence>
<dbReference type="InterPro" id="IPR016071">
    <property type="entry name" value="Staphylococal_nuclease_OB-fold"/>
</dbReference>
<keyword evidence="3 5" id="KW-0963">Cytoplasm</keyword>
<keyword evidence="4" id="KW-0677">Repeat</keyword>
<evidence type="ECO:0000256" key="2">
    <source>
        <dbReference type="ARBA" id="ARBA00017230"/>
    </source>
</evidence>
<keyword evidence="10" id="KW-1185">Reference proteome</keyword>
<feature type="region of interest" description="Disordered" evidence="6">
    <location>
        <begin position="444"/>
        <end position="477"/>
    </location>
</feature>
<feature type="domain" description="TNase-like" evidence="8">
    <location>
        <begin position="505"/>
        <end position="647"/>
    </location>
</feature>
<dbReference type="InParanoid" id="A0A482WL64"/>
<reference evidence="9 10" key="1">
    <citation type="journal article" date="2017" name="Gigascience">
        <title>Genome sequence of the small brown planthopper, Laodelphax striatellus.</title>
        <authorList>
            <person name="Zhu J."/>
            <person name="Jiang F."/>
            <person name="Wang X."/>
            <person name="Yang P."/>
            <person name="Bao Y."/>
            <person name="Zhao W."/>
            <person name="Wang W."/>
            <person name="Lu H."/>
            <person name="Wang Q."/>
            <person name="Cui N."/>
            <person name="Li J."/>
            <person name="Chen X."/>
            <person name="Luo L."/>
            <person name="Yu J."/>
            <person name="Kang L."/>
            <person name="Cui F."/>
        </authorList>
    </citation>
    <scope>NUCLEOTIDE SEQUENCE [LARGE SCALE GENOMIC DNA]</scope>
    <source>
        <strain evidence="9">Lst14</strain>
    </source>
</reference>
<dbReference type="GO" id="GO:0031332">
    <property type="term" value="C:RNAi effector complex"/>
    <property type="evidence" value="ECO:0007669"/>
    <property type="project" value="InterPro"/>
</dbReference>